<dbReference type="CDD" id="cd00403">
    <property type="entry name" value="Ribosomal_L1"/>
    <property type="match status" value="1"/>
</dbReference>
<protein>
    <recommendedName>
        <fullName evidence="6">Ribosomal protein</fullName>
    </recommendedName>
</protein>
<dbReference type="Gene3D" id="3.40.50.790">
    <property type="match status" value="1"/>
</dbReference>
<gene>
    <name evidence="3" type="ORF">Tsubulata_006066</name>
    <name evidence="4" type="ORF">Tsubulata_039264</name>
</gene>
<dbReference type="EMBL" id="JAKUCV010001934">
    <property type="protein sequence ID" value="KAJ4844474.1"/>
    <property type="molecule type" value="Genomic_DNA"/>
</dbReference>
<dbReference type="AlphaFoldDB" id="A0A9Q0G6G8"/>
<dbReference type="EMBL" id="JAKUCV010000908">
    <property type="protein sequence ID" value="KAJ4848422.1"/>
    <property type="molecule type" value="Genomic_DNA"/>
</dbReference>
<evidence type="ECO:0008006" key="6">
    <source>
        <dbReference type="Google" id="ProtNLM"/>
    </source>
</evidence>
<dbReference type="SUPFAM" id="SSF81995">
    <property type="entry name" value="beta-sandwich domain of Sec23/24"/>
    <property type="match status" value="1"/>
</dbReference>
<dbReference type="GO" id="GO:0016020">
    <property type="term" value="C:membrane"/>
    <property type="evidence" value="ECO:0007669"/>
    <property type="project" value="InterPro"/>
</dbReference>
<evidence type="ECO:0000313" key="3">
    <source>
        <dbReference type="EMBL" id="KAJ4844474.1"/>
    </source>
</evidence>
<proteinExistence type="predicted"/>
<dbReference type="Proteomes" id="UP001141552">
    <property type="component" value="Unassembled WGS sequence"/>
</dbReference>
<feature type="compositionally biased region" description="Low complexity" evidence="2">
    <location>
        <begin position="113"/>
        <end position="130"/>
    </location>
</feature>
<dbReference type="Pfam" id="PF00687">
    <property type="entry name" value="Ribosomal_L1"/>
    <property type="match status" value="1"/>
</dbReference>
<evidence type="ECO:0000256" key="1">
    <source>
        <dbReference type="ARBA" id="ARBA00022553"/>
    </source>
</evidence>
<dbReference type="OrthoDB" id="1747252at2759"/>
<reference evidence="3" key="2">
    <citation type="journal article" date="2023" name="Plants (Basel)">
        <title>Annotation of the Turnera subulata (Passifloraceae) Draft Genome Reveals the S-Locus Evolved after the Divergence of Turneroideae from Passifloroideae in a Stepwise Manner.</title>
        <authorList>
            <person name="Henning P.M."/>
            <person name="Roalson E.H."/>
            <person name="Mir W."/>
            <person name="McCubbin A.G."/>
            <person name="Shore J.S."/>
        </authorList>
    </citation>
    <scope>NUCLEOTIDE SEQUENCE</scope>
    <source>
        <strain evidence="3">F60SS</strain>
    </source>
</reference>
<evidence type="ECO:0000313" key="5">
    <source>
        <dbReference type="Proteomes" id="UP001141552"/>
    </source>
</evidence>
<dbReference type="PRINTS" id="PR01471">
    <property type="entry name" value="HISTAMINEH3R"/>
</dbReference>
<evidence type="ECO:0000313" key="4">
    <source>
        <dbReference type="EMBL" id="KAJ4848422.1"/>
    </source>
</evidence>
<organism evidence="3 5">
    <name type="scientific">Turnera subulata</name>
    <dbReference type="NCBI Taxonomy" id="218843"/>
    <lineage>
        <taxon>Eukaryota</taxon>
        <taxon>Viridiplantae</taxon>
        <taxon>Streptophyta</taxon>
        <taxon>Embryophyta</taxon>
        <taxon>Tracheophyta</taxon>
        <taxon>Spermatophyta</taxon>
        <taxon>Magnoliopsida</taxon>
        <taxon>eudicotyledons</taxon>
        <taxon>Gunneridae</taxon>
        <taxon>Pentapetalae</taxon>
        <taxon>rosids</taxon>
        <taxon>fabids</taxon>
        <taxon>Malpighiales</taxon>
        <taxon>Passifloraceae</taxon>
        <taxon>Turnera</taxon>
    </lineage>
</organism>
<dbReference type="InterPro" id="IPR003980">
    <property type="entry name" value="Histamine_H3_rcpt"/>
</dbReference>
<dbReference type="InterPro" id="IPR023674">
    <property type="entry name" value="Ribosomal_uL1-like"/>
</dbReference>
<comment type="caution">
    <text evidence="3">The sequence shown here is derived from an EMBL/GenBank/DDBJ whole genome shotgun (WGS) entry which is preliminary data.</text>
</comment>
<accession>A0A9Q0G6G8</accession>
<dbReference type="Gene3D" id="3.30.190.20">
    <property type="match status" value="1"/>
</dbReference>
<feature type="compositionally biased region" description="Low complexity" evidence="2">
    <location>
        <begin position="71"/>
        <end position="85"/>
    </location>
</feature>
<dbReference type="PANTHER" id="PTHR36427">
    <property type="entry name" value="54S RIBOSOMAL PROTEIN L1, MITOCHONDRIAL"/>
    <property type="match status" value="1"/>
</dbReference>
<keyword evidence="1" id="KW-0597">Phosphoprotein</keyword>
<evidence type="ECO:0000256" key="2">
    <source>
        <dbReference type="SAM" id="MobiDB-lite"/>
    </source>
</evidence>
<dbReference type="InterPro" id="IPR028364">
    <property type="entry name" value="Ribosomal_uL1/biogenesis"/>
</dbReference>
<feature type="region of interest" description="Disordered" evidence="2">
    <location>
        <begin position="33"/>
        <end position="88"/>
    </location>
</feature>
<dbReference type="SUPFAM" id="SSF56808">
    <property type="entry name" value="Ribosomal protein L1"/>
    <property type="match status" value="1"/>
</dbReference>
<sequence length="377" mass="41696">MAGGGVKMILSQSRRHSSLYCYTPFPLFQRHLSSDVNQRPPPPSIQPVSYPAKPEPQENDQQTPPPPPPTQHQEQQQQFGAPETQGSNWTREDLRYIKDAHSVSPVSYPSRVAPLPEARSASSPSSSSSGMERESRWIDREKRNLFRVAEEQAKVVLPFPRLIQPVRKEKKPIFDLKDALREIKANARNTFDETLEAHVRLGIDGSRTDLTVRGRFTLPHGASKGVRVAVFAEGTEAEEARAAGADVVGGVEFVQSLTGADKLDFEHCLTTPQFMTTLQSGPLFLKLVKVFKRHGLKLDSKEGTVVSDVARAVKEAKSQIKFRMDKGAIVHAGLGKVSLPESSLRENIGAFMNALLEAKPAGLKKSKHFHPAIEVNF</sequence>
<reference evidence="3" key="1">
    <citation type="submission" date="2022-02" db="EMBL/GenBank/DDBJ databases">
        <authorList>
            <person name="Henning P.M."/>
            <person name="McCubbin A.G."/>
            <person name="Shore J.S."/>
        </authorList>
    </citation>
    <scope>NUCLEOTIDE SEQUENCE</scope>
    <source>
        <strain evidence="3">F60SS</strain>
        <tissue evidence="3">Leaves</tissue>
    </source>
</reference>
<dbReference type="GO" id="GO:0004969">
    <property type="term" value="F:histamine receptor activity"/>
    <property type="evidence" value="ECO:0007669"/>
    <property type="project" value="InterPro"/>
</dbReference>
<dbReference type="InterPro" id="IPR016095">
    <property type="entry name" value="Ribosomal_uL1_3-a/b-sand"/>
</dbReference>
<feature type="region of interest" description="Disordered" evidence="2">
    <location>
        <begin position="106"/>
        <end position="136"/>
    </location>
</feature>
<name>A0A9Q0G6G8_9ROSI</name>
<keyword evidence="5" id="KW-1185">Reference proteome</keyword>
<dbReference type="PANTHER" id="PTHR36427:SF4">
    <property type="entry name" value="RIBOSOMAL PROTEIN L1P_L10E FAMILY"/>
    <property type="match status" value="1"/>
</dbReference>